<evidence type="ECO:0000256" key="1">
    <source>
        <dbReference type="SAM" id="MobiDB-lite"/>
    </source>
</evidence>
<comment type="caution">
    <text evidence="2">The sequence shown here is derived from an EMBL/GenBank/DDBJ whole genome shotgun (WGS) entry which is preliminary data.</text>
</comment>
<keyword evidence="3" id="KW-1185">Reference proteome</keyword>
<organism evidence="2 3">
    <name type="scientific">Cardamine amara subsp. amara</name>
    <dbReference type="NCBI Taxonomy" id="228776"/>
    <lineage>
        <taxon>Eukaryota</taxon>
        <taxon>Viridiplantae</taxon>
        <taxon>Streptophyta</taxon>
        <taxon>Embryophyta</taxon>
        <taxon>Tracheophyta</taxon>
        <taxon>Spermatophyta</taxon>
        <taxon>Magnoliopsida</taxon>
        <taxon>eudicotyledons</taxon>
        <taxon>Gunneridae</taxon>
        <taxon>Pentapetalae</taxon>
        <taxon>rosids</taxon>
        <taxon>malvids</taxon>
        <taxon>Brassicales</taxon>
        <taxon>Brassicaceae</taxon>
        <taxon>Cardamineae</taxon>
        <taxon>Cardamine</taxon>
    </lineage>
</organism>
<accession>A0ABD1ARW8</accession>
<name>A0ABD1ARW8_CARAN</name>
<evidence type="ECO:0000313" key="3">
    <source>
        <dbReference type="Proteomes" id="UP001558713"/>
    </source>
</evidence>
<reference evidence="2 3" key="1">
    <citation type="submission" date="2024-04" db="EMBL/GenBank/DDBJ databases">
        <title>Genome assembly C_amara_ONT_v2.</title>
        <authorList>
            <person name="Yant L."/>
            <person name="Moore C."/>
            <person name="Slenker M."/>
        </authorList>
    </citation>
    <scope>NUCLEOTIDE SEQUENCE [LARGE SCALE GENOMIC DNA]</scope>
    <source>
        <tissue evidence="2">Leaf</tissue>
    </source>
</reference>
<proteinExistence type="predicted"/>
<sequence length="130" mass="14314">MPHAQQLSTPSTVQSKNTNSHSSSSSSAAQPPTLPPPSPPAIPPPPPPSPPPNNRHRMQTRSKDGITKPNTKYTLLTSTKTKSDIEPRTTSEALEDERWRNAMGIEFNAHVKMHTWDFFPLSPEQNLVGN</sequence>
<feature type="compositionally biased region" description="Polar residues" evidence="1">
    <location>
        <begin position="1"/>
        <end position="19"/>
    </location>
</feature>
<evidence type="ECO:0000313" key="2">
    <source>
        <dbReference type="EMBL" id="KAL1209516.1"/>
    </source>
</evidence>
<feature type="compositionally biased region" description="Low complexity" evidence="1">
    <location>
        <begin position="20"/>
        <end position="31"/>
    </location>
</feature>
<dbReference type="AlphaFoldDB" id="A0ABD1ARW8"/>
<protein>
    <submittedName>
        <fullName evidence="2">Retrovirus-related Pol polyprotein from transposon RE1</fullName>
    </submittedName>
</protein>
<gene>
    <name evidence="2" type="ORF">V5N11_020417</name>
</gene>
<feature type="compositionally biased region" description="Pro residues" evidence="1">
    <location>
        <begin position="32"/>
        <end position="53"/>
    </location>
</feature>
<dbReference type="EMBL" id="JBANAX010000415">
    <property type="protein sequence ID" value="KAL1209516.1"/>
    <property type="molecule type" value="Genomic_DNA"/>
</dbReference>
<feature type="region of interest" description="Disordered" evidence="1">
    <location>
        <begin position="1"/>
        <end position="93"/>
    </location>
</feature>
<feature type="compositionally biased region" description="Low complexity" evidence="1">
    <location>
        <begin position="71"/>
        <end position="80"/>
    </location>
</feature>
<dbReference type="Proteomes" id="UP001558713">
    <property type="component" value="Unassembled WGS sequence"/>
</dbReference>